<comment type="caution">
    <text evidence="2">The sequence shown here is derived from an EMBL/GenBank/DDBJ whole genome shotgun (WGS) entry which is preliminary data.</text>
</comment>
<protein>
    <submittedName>
        <fullName evidence="2">Uncharacterized protein</fullName>
    </submittedName>
</protein>
<gene>
    <name evidence="2" type="ORF">KK062_16765</name>
</gene>
<accession>A0AAP2DZ80</accession>
<keyword evidence="3" id="KW-1185">Reference proteome</keyword>
<sequence length="245" mass="28854">MEITSTFLDSWHGYMYAGAAVCIGMAILLLAYHELRIFMLKDYKAKYDYVNLHEIRYFWFSVMMVVFAAAFFGNTVGSQAIQEEGHRWFYVRLFISVSFVIIAYFVFFSLVRIYYPGKLERRLYKLRNTPRTSPDGNMMRKLAESEEEHHLEKEQMEDGKVHSIDYDIWLDDKTGYKKIEKYTAYQHAEECTECGYFTLKIHSEDIAQEPTLSDDGVLLKHYRCSYCGHREQRQVIVARLSANIA</sequence>
<feature type="transmembrane region" description="Helical" evidence="1">
    <location>
        <begin position="55"/>
        <end position="73"/>
    </location>
</feature>
<name>A0AAP2DZ80_9BACT</name>
<organism evidence="2 3">
    <name type="scientific">Dawidia cretensis</name>
    <dbReference type="NCBI Taxonomy" id="2782350"/>
    <lineage>
        <taxon>Bacteria</taxon>
        <taxon>Pseudomonadati</taxon>
        <taxon>Bacteroidota</taxon>
        <taxon>Cytophagia</taxon>
        <taxon>Cytophagales</taxon>
        <taxon>Chryseotaleaceae</taxon>
        <taxon>Dawidia</taxon>
    </lineage>
</organism>
<keyword evidence="1" id="KW-1133">Transmembrane helix</keyword>
<evidence type="ECO:0000313" key="3">
    <source>
        <dbReference type="Proteomes" id="UP001319080"/>
    </source>
</evidence>
<feature type="transmembrane region" description="Helical" evidence="1">
    <location>
        <begin position="93"/>
        <end position="115"/>
    </location>
</feature>
<keyword evidence="1" id="KW-0472">Membrane</keyword>
<feature type="transmembrane region" description="Helical" evidence="1">
    <location>
        <begin position="14"/>
        <end position="35"/>
    </location>
</feature>
<proteinExistence type="predicted"/>
<keyword evidence="1" id="KW-0812">Transmembrane</keyword>
<dbReference type="EMBL" id="JAHESE010000017">
    <property type="protein sequence ID" value="MBT1709900.1"/>
    <property type="molecule type" value="Genomic_DNA"/>
</dbReference>
<evidence type="ECO:0000313" key="2">
    <source>
        <dbReference type="EMBL" id="MBT1709900.1"/>
    </source>
</evidence>
<dbReference type="Proteomes" id="UP001319080">
    <property type="component" value="Unassembled WGS sequence"/>
</dbReference>
<evidence type="ECO:0000256" key="1">
    <source>
        <dbReference type="SAM" id="Phobius"/>
    </source>
</evidence>
<dbReference type="AlphaFoldDB" id="A0AAP2DZ80"/>
<dbReference type="RefSeq" id="WP_254085477.1">
    <property type="nucleotide sequence ID" value="NZ_JAHESE010000017.1"/>
</dbReference>
<reference evidence="2 3" key="1">
    <citation type="submission" date="2021-05" db="EMBL/GenBank/DDBJ databases">
        <title>A Polyphasic approach of four new species of the genus Ohtaekwangia: Ohtaekwangia histidinii sp. nov., Ohtaekwangia cretensis sp. nov., Ohtaekwangia indiensis sp. nov., Ohtaekwangia reichenbachii sp. nov. from diverse environment.</title>
        <authorList>
            <person name="Octaviana S."/>
        </authorList>
    </citation>
    <scope>NUCLEOTIDE SEQUENCE [LARGE SCALE GENOMIC DNA]</scope>
    <source>
        <strain evidence="2 3">PWU5</strain>
    </source>
</reference>